<dbReference type="EMBL" id="FQWQ01000001">
    <property type="protein sequence ID" value="SHG39982.1"/>
    <property type="molecule type" value="Genomic_DNA"/>
</dbReference>
<proteinExistence type="predicted"/>
<dbReference type="Pfam" id="PF01833">
    <property type="entry name" value="TIG"/>
    <property type="match status" value="7"/>
</dbReference>
<dbReference type="Proteomes" id="UP000184212">
    <property type="component" value="Unassembled WGS sequence"/>
</dbReference>
<feature type="domain" description="IPT/TIG" evidence="1">
    <location>
        <begin position="674"/>
        <end position="754"/>
    </location>
</feature>
<feature type="domain" description="IPT/TIG" evidence="1">
    <location>
        <begin position="352"/>
        <end position="430"/>
    </location>
</feature>
<dbReference type="SUPFAM" id="SSF81296">
    <property type="entry name" value="E set domains"/>
    <property type="match status" value="9"/>
</dbReference>
<organism evidence="2 3">
    <name type="scientific">Chryseolinea serpens</name>
    <dbReference type="NCBI Taxonomy" id="947013"/>
    <lineage>
        <taxon>Bacteria</taxon>
        <taxon>Pseudomonadati</taxon>
        <taxon>Bacteroidota</taxon>
        <taxon>Cytophagia</taxon>
        <taxon>Cytophagales</taxon>
        <taxon>Fulvivirgaceae</taxon>
        <taxon>Chryseolinea</taxon>
    </lineage>
</organism>
<feature type="domain" description="IPT/TIG" evidence="1">
    <location>
        <begin position="510"/>
        <end position="589"/>
    </location>
</feature>
<dbReference type="CDD" id="cd00102">
    <property type="entry name" value="IPT"/>
    <property type="match status" value="1"/>
</dbReference>
<dbReference type="CDD" id="cd00603">
    <property type="entry name" value="IPT_PCSR"/>
    <property type="match status" value="2"/>
</dbReference>
<keyword evidence="3" id="KW-1185">Reference proteome</keyword>
<dbReference type="PANTHER" id="PTHR23361">
    <property type="entry name" value="MUCIN"/>
    <property type="match status" value="1"/>
</dbReference>
<evidence type="ECO:0000313" key="2">
    <source>
        <dbReference type="EMBL" id="SHG39982.1"/>
    </source>
</evidence>
<dbReference type="PANTHER" id="PTHR23361:SF20">
    <property type="entry name" value="MRH DOMAIN-CONTAINING PROTEIN"/>
    <property type="match status" value="1"/>
</dbReference>
<accession>A0A1M5JHF4</accession>
<feature type="domain" description="IPT/TIG" evidence="1">
    <location>
        <begin position="105"/>
        <end position="189"/>
    </location>
</feature>
<name>A0A1M5JHF4_9BACT</name>
<protein>
    <submittedName>
        <fullName evidence="2">IPT/TIG domain-containing protein</fullName>
    </submittedName>
</protein>
<dbReference type="InterPro" id="IPR002909">
    <property type="entry name" value="IPT_dom"/>
</dbReference>
<dbReference type="InterPro" id="IPR013783">
    <property type="entry name" value="Ig-like_fold"/>
</dbReference>
<evidence type="ECO:0000313" key="3">
    <source>
        <dbReference type="Proteomes" id="UP000184212"/>
    </source>
</evidence>
<evidence type="ECO:0000259" key="1">
    <source>
        <dbReference type="SMART" id="SM00429"/>
    </source>
</evidence>
<dbReference type="STRING" id="947013.SAMN04488109_0061"/>
<feature type="domain" description="IPT/TIG" evidence="1">
    <location>
        <begin position="591"/>
        <end position="672"/>
    </location>
</feature>
<dbReference type="InterPro" id="IPR014756">
    <property type="entry name" value="Ig_E-set"/>
</dbReference>
<sequence length="962" mass="99627">MAIVALLLVWVDGCIRDEVLLPPVITSVSETSAPSGKIVTISGNNFDGSLQVLVNNGVISTAGTPTRTEAQFIVPFRTQQEEVFLTVKTKYGASEPKAFTVLPPVPIIRTLKPNRSGVGTPIKVAGSYFTNVSAVRFKSPDQDTERDAVFTVSGDTILVTVPAGLSPDAADIRVTSPSGVSEPAAFLVLLAPKIISFTPDNGAAGKVIKLEGENLSDVQKVTFGPTLEAEIITDATEAITVRVPAGAPTDTIYVYTPGGKGKTPKKFTAIPGPSIQTLDKTTGAAGTDVLITGLNFSGAFELKFGTTPAQIVSNDGTKIKTKVPVGGSSGKISVTTPAGTAQSATDFVVPGAPLISKFDPPSGVTGTQIVLTGMNLASVTSAKVALKDLKIVSKSETEMTVEVLAGTVTGKISVQTPGGTFETTDLFTVLGAPQITAVNPSSGIVGTVVTITGINLPSSPYVRFTNNVQATTILKSSSTQIICQVPAGASTGKINVNGALSLTDFVLNVKPIITSFTPAKGGVDTQVTLNGSYLTGATIKFANNLTATKVGAGTDNQVVVKVPAGAVTGTISVTTTPGTTITSSNFEILSPPSITSFNPTGGVAGTSVTITGSNLQHNPAVQFFNGINATIQSMSATQLVVQVPAGATTGRISVKTDAVQTAVASGTDFTIVGKPSITSISPASGTVGQLITINGSNFTNPITVIVNGTSVAGTWVNNNVVKVNVPVNSTVNKSVNVSVKTAADNSNNFPFLLLAEPAIAQLKLKPNNNPVDWPVLLEGPNLGTVTRITLNGKVITPNFRQANAITFVVPNDIGSTGAMTLRLYYTSDISTSYKVDLNFTVLNAPPPGPIPPPIIFLPPPPPVNLTTNIDADWFVAFNETNETDGFFWESTVRLDTDQDFQVSGSIASSDAVGSFASGYVTLTINGDTYDGQFYNNTIYLTSRTTGRQLVLGTNPCSTPDCK</sequence>
<dbReference type="Gene3D" id="2.60.40.10">
    <property type="entry name" value="Immunoglobulins"/>
    <property type="match status" value="9"/>
</dbReference>
<reference evidence="2 3" key="1">
    <citation type="submission" date="2016-11" db="EMBL/GenBank/DDBJ databases">
        <authorList>
            <person name="Jaros S."/>
            <person name="Januszkiewicz K."/>
            <person name="Wedrychowicz H."/>
        </authorList>
    </citation>
    <scope>NUCLEOTIDE SEQUENCE [LARGE SCALE GENOMIC DNA]</scope>
    <source>
        <strain evidence="2 3">DSM 24574</strain>
    </source>
</reference>
<dbReference type="SMART" id="SM00429">
    <property type="entry name" value="IPT"/>
    <property type="match status" value="8"/>
</dbReference>
<feature type="domain" description="IPT/TIG" evidence="1">
    <location>
        <begin position="191"/>
        <end position="270"/>
    </location>
</feature>
<feature type="domain" description="IPT/TIG" evidence="1">
    <location>
        <begin position="22"/>
        <end position="102"/>
    </location>
</feature>
<dbReference type="AlphaFoldDB" id="A0A1M5JHF4"/>
<feature type="domain" description="IPT/TIG" evidence="1">
    <location>
        <begin position="432"/>
        <end position="506"/>
    </location>
</feature>
<gene>
    <name evidence="2" type="ORF">SAMN04488109_0061</name>
</gene>